<dbReference type="AlphaFoldDB" id="A0A6I4P309"/>
<gene>
    <name evidence="1" type="ORF">GB864_08205</name>
</gene>
<keyword evidence="2" id="KW-1185">Reference proteome</keyword>
<organism evidence="1 2">
    <name type="scientific">Agromyces seonyuensis</name>
    <dbReference type="NCBI Taxonomy" id="2662446"/>
    <lineage>
        <taxon>Bacteria</taxon>
        <taxon>Bacillati</taxon>
        <taxon>Actinomycetota</taxon>
        <taxon>Actinomycetes</taxon>
        <taxon>Micrococcales</taxon>
        <taxon>Microbacteriaceae</taxon>
        <taxon>Agromyces</taxon>
    </lineage>
</organism>
<proteinExistence type="predicted"/>
<dbReference type="Gene3D" id="2.30.110.10">
    <property type="entry name" value="Electron Transport, Fmn-binding Protein, Chain A"/>
    <property type="match status" value="1"/>
</dbReference>
<dbReference type="Proteomes" id="UP000438182">
    <property type="component" value="Unassembled WGS sequence"/>
</dbReference>
<reference evidence="1 2" key="1">
    <citation type="submission" date="2019-12" db="EMBL/GenBank/DDBJ databases">
        <authorList>
            <person name="Kim Y.S."/>
        </authorList>
    </citation>
    <scope>NUCLEOTIDE SEQUENCE [LARGE SCALE GENOMIC DNA]</scope>
    <source>
        <strain evidence="1 2">MMS17-SY077</strain>
    </source>
</reference>
<comment type="caution">
    <text evidence="1">The sequence shown here is derived from an EMBL/GenBank/DDBJ whole genome shotgun (WGS) entry which is preliminary data.</text>
</comment>
<evidence type="ECO:0000313" key="2">
    <source>
        <dbReference type="Proteomes" id="UP000438182"/>
    </source>
</evidence>
<sequence length="151" mass="16287">MPMGRIKRGWLAFIKGGLNRATAASARSGVGPFALIRTTGRKSGRTFETPLVLAPVAGGFVCELTYGDGVNWYRNLVAAARRGDDGPIGFVEHRGREHPIDRIVPVPPEAGLAAFGGVRALILRALRRREFRFLHVVGGPDPRAVRGLPPL</sequence>
<accession>A0A6I4P309</accession>
<name>A0A6I4P309_9MICO</name>
<dbReference type="InterPro" id="IPR012349">
    <property type="entry name" value="Split_barrel_FMN-bd"/>
</dbReference>
<dbReference type="RefSeq" id="WP_160423945.1">
    <property type="nucleotide sequence ID" value="NZ_WSTA01000029.1"/>
</dbReference>
<dbReference type="EMBL" id="WSTA01000029">
    <property type="protein sequence ID" value="MWB98529.1"/>
    <property type="molecule type" value="Genomic_DNA"/>
</dbReference>
<evidence type="ECO:0000313" key="1">
    <source>
        <dbReference type="EMBL" id="MWB98529.1"/>
    </source>
</evidence>
<protein>
    <submittedName>
        <fullName evidence="1">Nitroreductase family deazaflavin-dependent oxidoreductase</fullName>
    </submittedName>
</protein>